<evidence type="ECO:0000313" key="1">
    <source>
        <dbReference type="EMBL" id="MBP1936363.1"/>
    </source>
</evidence>
<accession>A0ABS4H1F4</accession>
<dbReference type="EMBL" id="JAGGKP010000001">
    <property type="protein sequence ID" value="MBP1936363.1"/>
    <property type="molecule type" value="Genomic_DNA"/>
</dbReference>
<sequence length="85" mass="9588">MTLYTTMPMETVWDGAMTYTPQFVEIEINGMLVQAAPIDSQRAVIVRLLRCELSDYLNPAYAPGQQICYFPAVQSNQPNQFSPIV</sequence>
<proteinExistence type="predicted"/>
<dbReference type="InterPro" id="IPR025619">
    <property type="entry name" value="YlzJ"/>
</dbReference>
<organism evidence="1 2">
    <name type="scientific">Paenibacillus sediminis</name>
    <dbReference type="NCBI Taxonomy" id="664909"/>
    <lineage>
        <taxon>Bacteria</taxon>
        <taxon>Bacillati</taxon>
        <taxon>Bacillota</taxon>
        <taxon>Bacilli</taxon>
        <taxon>Bacillales</taxon>
        <taxon>Paenibacillaceae</taxon>
        <taxon>Paenibacillus</taxon>
    </lineage>
</organism>
<keyword evidence="2" id="KW-1185">Reference proteome</keyword>
<reference evidence="1 2" key="1">
    <citation type="submission" date="2021-03" db="EMBL/GenBank/DDBJ databases">
        <title>Genomic Encyclopedia of Type Strains, Phase IV (KMG-IV): sequencing the most valuable type-strain genomes for metagenomic binning, comparative biology and taxonomic classification.</title>
        <authorList>
            <person name="Goeker M."/>
        </authorList>
    </citation>
    <scope>NUCLEOTIDE SEQUENCE [LARGE SCALE GENOMIC DNA]</scope>
    <source>
        <strain evidence="1 2">DSM 23491</strain>
    </source>
</reference>
<dbReference type="Proteomes" id="UP001519273">
    <property type="component" value="Unassembled WGS sequence"/>
</dbReference>
<comment type="caution">
    <text evidence="1">The sequence shown here is derived from an EMBL/GenBank/DDBJ whole genome shotgun (WGS) entry which is preliminary data.</text>
</comment>
<dbReference type="RefSeq" id="WP_209846513.1">
    <property type="nucleotide sequence ID" value="NZ_CBCRVE010000002.1"/>
</dbReference>
<evidence type="ECO:0000313" key="2">
    <source>
        <dbReference type="Proteomes" id="UP001519273"/>
    </source>
</evidence>
<name>A0ABS4H1F4_9BACL</name>
<evidence type="ECO:0008006" key="3">
    <source>
        <dbReference type="Google" id="ProtNLM"/>
    </source>
</evidence>
<gene>
    <name evidence="1" type="ORF">J2Z20_001224</name>
</gene>
<dbReference type="Pfam" id="PF14035">
    <property type="entry name" value="YlzJ"/>
    <property type="match status" value="1"/>
</dbReference>
<protein>
    <recommendedName>
        <fullName evidence="3">YlzJ-like protein</fullName>
    </recommendedName>
</protein>